<keyword evidence="2" id="KW-0238">DNA-binding</keyword>
<keyword evidence="6" id="KW-1185">Reference proteome</keyword>
<evidence type="ECO:0000313" key="6">
    <source>
        <dbReference type="Proteomes" id="UP001145050"/>
    </source>
</evidence>
<dbReference type="Gene3D" id="1.20.120.530">
    <property type="entry name" value="GntR ligand-binding domain-like"/>
    <property type="match status" value="1"/>
</dbReference>
<evidence type="ECO:0000256" key="1">
    <source>
        <dbReference type="ARBA" id="ARBA00023015"/>
    </source>
</evidence>
<feature type="domain" description="GntR C-terminal" evidence="4">
    <location>
        <begin position="19"/>
        <end position="143"/>
    </location>
</feature>
<protein>
    <submittedName>
        <fullName evidence="5">GntR family transcriptional regulator</fullName>
    </submittedName>
</protein>
<evidence type="ECO:0000259" key="4">
    <source>
        <dbReference type="SMART" id="SM00895"/>
    </source>
</evidence>
<sequence length="160" mass="19331">MYPQVRSEVSKIDLEHVEEARFVRENIERGIVRLACHVFPDEYTMQLETNITMQEFYENKQDYENFYKLDDTFHQILFVGTNKKRTWHMLQQMSTHFNRLRLLRLTSDLTLDVLIIQHRKILQLLKNKDEQSVDEVVAEHLNLAVVEKEVLIKQYPTYFK</sequence>
<reference evidence="5" key="1">
    <citation type="submission" date="2022-06" db="EMBL/GenBank/DDBJ databases">
        <title>Aquibacillus sp. a new bacterium isolated from soil saline samples.</title>
        <authorList>
            <person name="Galisteo C."/>
            <person name="De La Haba R."/>
            <person name="Sanchez-Porro C."/>
            <person name="Ventosa A."/>
        </authorList>
    </citation>
    <scope>NUCLEOTIDE SEQUENCE</scope>
    <source>
        <strain evidence="5">3ASR75-11</strain>
    </source>
</reference>
<dbReference type="EMBL" id="JAMQKB010000001">
    <property type="protein sequence ID" value="MDC3423254.1"/>
    <property type="molecule type" value="Genomic_DNA"/>
</dbReference>
<evidence type="ECO:0000313" key="5">
    <source>
        <dbReference type="EMBL" id="MDC3423254.1"/>
    </source>
</evidence>
<proteinExistence type="predicted"/>
<dbReference type="AlphaFoldDB" id="A0A9X3WTR1"/>
<dbReference type="SMART" id="SM00895">
    <property type="entry name" value="FCD"/>
    <property type="match status" value="1"/>
</dbReference>
<keyword evidence="1" id="KW-0805">Transcription regulation</keyword>
<comment type="caution">
    <text evidence="5">The sequence shown here is derived from an EMBL/GenBank/DDBJ whole genome shotgun (WGS) entry which is preliminary data.</text>
</comment>
<accession>A0A9X3WTR1</accession>
<evidence type="ECO:0000256" key="2">
    <source>
        <dbReference type="ARBA" id="ARBA00023125"/>
    </source>
</evidence>
<dbReference type="GO" id="GO:0003677">
    <property type="term" value="F:DNA binding"/>
    <property type="evidence" value="ECO:0007669"/>
    <property type="project" value="UniProtKB-KW"/>
</dbReference>
<dbReference type="PANTHER" id="PTHR43537:SF5">
    <property type="entry name" value="UXU OPERON TRANSCRIPTIONAL REGULATOR"/>
    <property type="match status" value="1"/>
</dbReference>
<name>A0A9X3WTR1_9BACI</name>
<dbReference type="SUPFAM" id="SSF48008">
    <property type="entry name" value="GntR ligand-binding domain-like"/>
    <property type="match status" value="1"/>
</dbReference>
<dbReference type="InterPro" id="IPR008920">
    <property type="entry name" value="TF_FadR/GntR_C"/>
</dbReference>
<keyword evidence="3" id="KW-0804">Transcription</keyword>
<dbReference type="Proteomes" id="UP001145050">
    <property type="component" value="Unassembled WGS sequence"/>
</dbReference>
<dbReference type="InterPro" id="IPR011711">
    <property type="entry name" value="GntR_C"/>
</dbReference>
<dbReference type="PANTHER" id="PTHR43537">
    <property type="entry name" value="TRANSCRIPTIONAL REGULATOR, GNTR FAMILY"/>
    <property type="match status" value="1"/>
</dbReference>
<dbReference type="Pfam" id="PF07729">
    <property type="entry name" value="FCD"/>
    <property type="match status" value="1"/>
</dbReference>
<organism evidence="5 6">
    <name type="scientific">Terrihalobacillus insolitus</name>
    <dbReference type="NCBI Taxonomy" id="2950438"/>
    <lineage>
        <taxon>Bacteria</taxon>
        <taxon>Bacillati</taxon>
        <taxon>Bacillota</taxon>
        <taxon>Bacilli</taxon>
        <taxon>Bacillales</taxon>
        <taxon>Bacillaceae</taxon>
        <taxon>Terrihalobacillus</taxon>
    </lineage>
</organism>
<gene>
    <name evidence="5" type="ORF">NC797_01875</name>
</gene>
<evidence type="ECO:0000256" key="3">
    <source>
        <dbReference type="ARBA" id="ARBA00023163"/>
    </source>
</evidence>